<name>A0A9D0ZAP2_9FIRM</name>
<dbReference type="HAMAP" id="MF_01241">
    <property type="entry name" value="GlcN6P_deamin"/>
    <property type="match status" value="1"/>
</dbReference>
<dbReference type="SUPFAM" id="SSF100950">
    <property type="entry name" value="NagB/RpiA/CoA transferase-like"/>
    <property type="match status" value="1"/>
</dbReference>
<dbReference type="GO" id="GO:0006043">
    <property type="term" value="P:glucosamine catabolic process"/>
    <property type="evidence" value="ECO:0007669"/>
    <property type="project" value="TreeGrafter"/>
</dbReference>
<dbReference type="GO" id="GO:0004342">
    <property type="term" value="F:glucosamine-6-phosphate deaminase activity"/>
    <property type="evidence" value="ECO:0007669"/>
    <property type="project" value="UniProtKB-UniRule"/>
</dbReference>
<keyword evidence="2 3" id="KW-0119">Carbohydrate metabolism</keyword>
<comment type="caution">
    <text evidence="3">Lacks conserved residue(s) required for the propagation of feature annotation.</text>
</comment>
<dbReference type="PANTHER" id="PTHR11280:SF5">
    <property type="entry name" value="GLUCOSAMINE-6-PHOSPHATE ISOMERASE"/>
    <property type="match status" value="1"/>
</dbReference>
<comment type="similarity">
    <text evidence="3">Belongs to the glucosamine/galactosamine-6-phosphate isomerase family. NagB subfamily.</text>
</comment>
<dbReference type="InterPro" id="IPR004547">
    <property type="entry name" value="Glucosamine6P_isomerase"/>
</dbReference>
<organism evidence="5 6">
    <name type="scientific">Candidatus Onthenecus intestinigallinarum</name>
    <dbReference type="NCBI Taxonomy" id="2840875"/>
    <lineage>
        <taxon>Bacteria</taxon>
        <taxon>Bacillati</taxon>
        <taxon>Bacillota</taxon>
        <taxon>Clostridia</taxon>
        <taxon>Eubacteriales</taxon>
        <taxon>Candidatus Onthenecus</taxon>
    </lineage>
</organism>
<keyword evidence="1 3" id="KW-0378">Hydrolase</keyword>
<comment type="catalytic activity">
    <reaction evidence="3">
        <text>alpha-D-glucosamine 6-phosphate + H2O = beta-D-fructose 6-phosphate + NH4(+)</text>
        <dbReference type="Rhea" id="RHEA:12172"/>
        <dbReference type="ChEBI" id="CHEBI:15377"/>
        <dbReference type="ChEBI" id="CHEBI:28938"/>
        <dbReference type="ChEBI" id="CHEBI:57634"/>
        <dbReference type="ChEBI" id="CHEBI:75989"/>
        <dbReference type="EC" id="3.5.99.6"/>
    </reaction>
</comment>
<reference evidence="5" key="1">
    <citation type="submission" date="2020-10" db="EMBL/GenBank/DDBJ databases">
        <authorList>
            <person name="Gilroy R."/>
        </authorList>
    </citation>
    <scope>NUCLEOTIDE SEQUENCE</scope>
    <source>
        <strain evidence="5">ChiSxjej2B14-6234</strain>
    </source>
</reference>
<dbReference type="PANTHER" id="PTHR11280">
    <property type="entry name" value="GLUCOSAMINE-6-PHOSPHATE ISOMERASE"/>
    <property type="match status" value="1"/>
</dbReference>
<evidence type="ECO:0000256" key="2">
    <source>
        <dbReference type="ARBA" id="ARBA00023277"/>
    </source>
</evidence>
<dbReference type="Pfam" id="PF01182">
    <property type="entry name" value="Glucosamine_iso"/>
    <property type="match status" value="1"/>
</dbReference>
<gene>
    <name evidence="3 5" type="primary">nagB</name>
    <name evidence="5" type="ORF">IAB73_08475</name>
</gene>
<feature type="active site" description="For ring-opening step" evidence="3">
    <location>
        <position position="137"/>
    </location>
</feature>
<evidence type="ECO:0000256" key="3">
    <source>
        <dbReference type="HAMAP-Rule" id="MF_01241"/>
    </source>
</evidence>
<comment type="pathway">
    <text evidence="3">Amino-sugar metabolism; N-acetylneuraminate degradation; D-fructose 6-phosphate from N-acetylneuraminate: step 5/5.</text>
</comment>
<dbReference type="PROSITE" id="PS01161">
    <property type="entry name" value="GLC_GALNAC_ISOMERASE"/>
    <property type="match status" value="1"/>
</dbReference>
<feature type="active site" description="Proton acceptor; for enolization step" evidence="3">
    <location>
        <position position="67"/>
    </location>
</feature>
<proteinExistence type="inferred from homology"/>
<evidence type="ECO:0000259" key="4">
    <source>
        <dbReference type="Pfam" id="PF01182"/>
    </source>
</evidence>
<dbReference type="GO" id="GO:0042802">
    <property type="term" value="F:identical protein binding"/>
    <property type="evidence" value="ECO:0007669"/>
    <property type="project" value="TreeGrafter"/>
</dbReference>
<reference evidence="5" key="2">
    <citation type="journal article" date="2021" name="PeerJ">
        <title>Extensive microbial diversity within the chicken gut microbiome revealed by metagenomics and culture.</title>
        <authorList>
            <person name="Gilroy R."/>
            <person name="Ravi A."/>
            <person name="Getino M."/>
            <person name="Pursley I."/>
            <person name="Horton D.L."/>
            <person name="Alikhan N.F."/>
            <person name="Baker D."/>
            <person name="Gharbi K."/>
            <person name="Hall N."/>
            <person name="Watson M."/>
            <person name="Adriaenssens E.M."/>
            <person name="Foster-Nyarko E."/>
            <person name="Jarju S."/>
            <person name="Secka A."/>
            <person name="Antonio M."/>
            <person name="Oren A."/>
            <person name="Chaudhuri R.R."/>
            <person name="La Ragione R."/>
            <person name="Hildebrand F."/>
            <person name="Pallen M.J."/>
        </authorList>
    </citation>
    <scope>NUCLEOTIDE SEQUENCE</scope>
    <source>
        <strain evidence="5">ChiSxjej2B14-6234</strain>
    </source>
</reference>
<dbReference type="Proteomes" id="UP000886887">
    <property type="component" value="Unassembled WGS sequence"/>
</dbReference>
<dbReference type="NCBIfam" id="TIGR00502">
    <property type="entry name" value="nagB"/>
    <property type="match status" value="1"/>
</dbReference>
<evidence type="ECO:0000313" key="6">
    <source>
        <dbReference type="Proteomes" id="UP000886887"/>
    </source>
</evidence>
<dbReference type="Gene3D" id="3.40.50.1360">
    <property type="match status" value="1"/>
</dbReference>
<dbReference type="GO" id="GO:0006046">
    <property type="term" value="P:N-acetylglucosamine catabolic process"/>
    <property type="evidence" value="ECO:0007669"/>
    <property type="project" value="UniProtKB-UniRule"/>
</dbReference>
<comment type="caution">
    <text evidence="5">The sequence shown here is derived from an EMBL/GenBank/DDBJ whole genome shotgun (WGS) entry which is preliminary data.</text>
</comment>
<protein>
    <recommendedName>
        <fullName evidence="3">Glucosamine-6-phosphate deaminase</fullName>
        <ecNumber evidence="3">3.5.99.6</ecNumber>
    </recommendedName>
    <alternativeName>
        <fullName evidence="3">GlcN6P deaminase</fullName>
        <shortName evidence="3">GNPDA</shortName>
    </alternativeName>
    <alternativeName>
        <fullName evidence="3">Glucosamine-6-phosphate isomerase</fullName>
    </alternativeName>
</protein>
<dbReference type="GO" id="GO:0005975">
    <property type="term" value="P:carbohydrate metabolic process"/>
    <property type="evidence" value="ECO:0007669"/>
    <property type="project" value="InterPro"/>
</dbReference>
<dbReference type="CDD" id="cd01399">
    <property type="entry name" value="GlcN6P_deaminase"/>
    <property type="match status" value="1"/>
</dbReference>
<comment type="function">
    <text evidence="3">Catalyzes the reversible isomerization-deamination of glucosamine 6-phosphate (GlcN6P) to form fructose 6-phosphate (Fru6P) and ammonium ion.</text>
</comment>
<dbReference type="InterPro" id="IPR006148">
    <property type="entry name" value="Glc/Gal-6P_isomerase"/>
</dbReference>
<dbReference type="GO" id="GO:0005737">
    <property type="term" value="C:cytoplasm"/>
    <property type="evidence" value="ECO:0007669"/>
    <property type="project" value="TreeGrafter"/>
</dbReference>
<feature type="active site" description="Proton acceptor; for ring-opening step" evidence="3">
    <location>
        <position position="139"/>
    </location>
</feature>
<feature type="active site" description="For ring-opening step" evidence="3">
    <location>
        <position position="144"/>
    </location>
</feature>
<dbReference type="EC" id="3.5.99.6" evidence="3"/>
<accession>A0A9D0ZAP2</accession>
<sequence>MQIHIYETAEQACRAAAFLFAAQLTRKPESVLGLATGSTPVPCYRDLIAYHQQGLVDFSRVTTFNLDEYCGIDYQNPCSYHAFMEENLFRHVNLRPEAIHLPDAPRGDDGGASGRAYDAAIEAAGGIDLQLLGIGRNGHIGFNEPADAFTYGTHVVNLSQNTIDANARFFDSVDDVPRQAISMGIGNIMACRSVVLIATGESKAEAILRTVHGPIDPHVPASILSVHPAVTILLDREAASLLPAR</sequence>
<dbReference type="InterPro" id="IPR018321">
    <property type="entry name" value="Glucosamine6P_isomerase_CS"/>
</dbReference>
<dbReference type="GO" id="GO:0019262">
    <property type="term" value="P:N-acetylneuraminate catabolic process"/>
    <property type="evidence" value="ECO:0007669"/>
    <property type="project" value="UniProtKB-UniRule"/>
</dbReference>
<evidence type="ECO:0000313" key="5">
    <source>
        <dbReference type="EMBL" id="HIQ72224.1"/>
    </source>
</evidence>
<dbReference type="InterPro" id="IPR037171">
    <property type="entry name" value="NagB/RpiA_transferase-like"/>
</dbReference>
<feature type="domain" description="Glucosamine/galactosamine-6-phosphate isomerase" evidence="4">
    <location>
        <begin position="8"/>
        <end position="225"/>
    </location>
</feature>
<dbReference type="AlphaFoldDB" id="A0A9D0ZAP2"/>
<evidence type="ECO:0000256" key="1">
    <source>
        <dbReference type="ARBA" id="ARBA00022801"/>
    </source>
</evidence>
<dbReference type="EMBL" id="DVFJ01000030">
    <property type="protein sequence ID" value="HIQ72224.1"/>
    <property type="molecule type" value="Genomic_DNA"/>
</dbReference>